<dbReference type="Gene3D" id="3.90.1170.50">
    <property type="entry name" value="Aldehyde oxidase/xanthine dehydrogenase, a/b hammerhead"/>
    <property type="match status" value="1"/>
</dbReference>
<dbReference type="EC" id="1.17.1.4" evidence="5"/>
<dbReference type="Pfam" id="PF02738">
    <property type="entry name" value="MoCoBD_1"/>
    <property type="match status" value="1"/>
</dbReference>
<feature type="domain" description="Aldehyde oxidase/xanthine dehydrogenase a/b hammerhead" evidence="4">
    <location>
        <begin position="28"/>
        <end position="141"/>
    </location>
</feature>
<dbReference type="Proteomes" id="UP000006637">
    <property type="component" value="Chromosome"/>
</dbReference>
<dbReference type="RefSeq" id="WP_011564838.1">
    <property type="nucleotide sequence ID" value="NC_008148.1"/>
</dbReference>
<comment type="cofactor">
    <cofactor evidence="3">
        <name>Mo-molybdopterin cytosine dinucleotide</name>
        <dbReference type="ChEBI" id="CHEBI:71308"/>
    </cofactor>
</comment>
<dbReference type="AlphaFoldDB" id="Q1AUV6"/>
<dbReference type="InterPro" id="IPR008274">
    <property type="entry name" value="AldOxase/xan_DH_MoCoBD1"/>
</dbReference>
<evidence type="ECO:0000313" key="5">
    <source>
        <dbReference type="EMBL" id="ABG04822.1"/>
    </source>
</evidence>
<evidence type="ECO:0000313" key="6">
    <source>
        <dbReference type="Proteomes" id="UP000006637"/>
    </source>
</evidence>
<dbReference type="InterPro" id="IPR000674">
    <property type="entry name" value="Ald_Oxase/Xan_DH_a/b"/>
</dbReference>
<reference evidence="5 6" key="1">
    <citation type="submission" date="2006-06" db="EMBL/GenBank/DDBJ databases">
        <title>Complete sequence of Rubrobacter xylanophilus DSM 9941.</title>
        <authorList>
            <consortium name="US DOE Joint Genome Institute"/>
            <person name="Copeland A."/>
            <person name="Lucas S."/>
            <person name="Lapidus A."/>
            <person name="Barry K."/>
            <person name="Detter J.C."/>
            <person name="Glavina del Rio T."/>
            <person name="Hammon N."/>
            <person name="Israni S."/>
            <person name="Dalin E."/>
            <person name="Tice H."/>
            <person name="Pitluck S."/>
            <person name="Munk A.C."/>
            <person name="Brettin T."/>
            <person name="Bruce D."/>
            <person name="Han C."/>
            <person name="Tapia R."/>
            <person name="Gilna P."/>
            <person name="Schmutz J."/>
            <person name="Larimer F."/>
            <person name="Land M."/>
            <person name="Hauser L."/>
            <person name="Kyrpides N."/>
            <person name="Lykidis A."/>
            <person name="da Costa M.S."/>
            <person name="Rainey F.A."/>
            <person name="Empadinhas N."/>
            <person name="Jolivet E."/>
            <person name="Battista J.R."/>
            <person name="Richardson P."/>
        </authorList>
    </citation>
    <scope>NUCLEOTIDE SEQUENCE [LARGE SCALE GENOMIC DNA]</scope>
    <source>
        <strain evidence="6">DSM 9941 / NBRC 16129 / PRD-1</strain>
    </source>
</reference>
<organism evidence="5 6">
    <name type="scientific">Rubrobacter xylanophilus (strain DSM 9941 / JCM 11954 / NBRC 16129 / PRD-1)</name>
    <dbReference type="NCBI Taxonomy" id="266117"/>
    <lineage>
        <taxon>Bacteria</taxon>
        <taxon>Bacillati</taxon>
        <taxon>Actinomycetota</taxon>
        <taxon>Rubrobacteria</taxon>
        <taxon>Rubrobacterales</taxon>
        <taxon>Rubrobacteraceae</taxon>
        <taxon>Rubrobacter</taxon>
    </lineage>
</organism>
<dbReference type="InterPro" id="IPR037165">
    <property type="entry name" value="AldOxase/xan_DH_Mopterin-bd_sf"/>
</dbReference>
<dbReference type="Pfam" id="PF20256">
    <property type="entry name" value="MoCoBD_2"/>
    <property type="match status" value="1"/>
</dbReference>
<name>Q1AUV6_RUBXD</name>
<dbReference type="InterPro" id="IPR016208">
    <property type="entry name" value="Ald_Oxase/xanthine_DH-like"/>
</dbReference>
<evidence type="ECO:0000256" key="1">
    <source>
        <dbReference type="ARBA" id="ARBA00022505"/>
    </source>
</evidence>
<evidence type="ECO:0000256" key="3">
    <source>
        <dbReference type="ARBA" id="ARBA00053029"/>
    </source>
</evidence>
<dbReference type="eggNOG" id="COG1529">
    <property type="taxonomic scope" value="Bacteria"/>
</dbReference>
<protein>
    <submittedName>
        <fullName evidence="5">Xanthine dehydrogenase, molybdenum binding subunit apoprotein</fullName>
        <ecNumber evidence="5">1.17.1.4</ecNumber>
    </submittedName>
</protein>
<evidence type="ECO:0000256" key="2">
    <source>
        <dbReference type="ARBA" id="ARBA00023002"/>
    </source>
</evidence>
<dbReference type="GO" id="GO:0005506">
    <property type="term" value="F:iron ion binding"/>
    <property type="evidence" value="ECO:0007669"/>
    <property type="project" value="InterPro"/>
</dbReference>
<keyword evidence="2 5" id="KW-0560">Oxidoreductase</keyword>
<dbReference type="GO" id="GO:0004854">
    <property type="term" value="F:xanthine dehydrogenase activity"/>
    <property type="evidence" value="ECO:0007669"/>
    <property type="project" value="UniProtKB-EC"/>
</dbReference>
<keyword evidence="6" id="KW-1185">Reference proteome</keyword>
<dbReference type="HOGENOM" id="CLU_001681_2_0_11"/>
<dbReference type="InterPro" id="IPR046867">
    <property type="entry name" value="AldOxase/xan_DH_MoCoBD2"/>
</dbReference>
<gene>
    <name evidence="5" type="ordered locus">Rxyl_1872</name>
</gene>
<dbReference type="FunFam" id="3.30.365.10:FF:000001">
    <property type="entry name" value="Xanthine dehydrogenase oxidase"/>
    <property type="match status" value="1"/>
</dbReference>
<sequence>MTGNCTSCRPERWVGQSVPRVEDARHLTGRGMFVDDIERPWILYAAFVRSPFSAAHIQEVSVEEALKVPGVETVITAADLDGFPGIKPLLHRPEFVPVEMPLLCGREVRHAGEPVALVLADCPHVAEDGAEAVVVKYERREPVVSLDGALAEGAPRVHEEMKDNVLLDVSDPENPELDKIFEQAPVVVAATFDTGRLSAVPMEGRACLAEWDAREDTLILYTSTQVPFIVRTAVADALKLPQQRVRVIAPDVGGGFGQKCVVSREELLVSIAALRLGRPVKWTEDRQENLTAAFHGHEQQYKASAAFDEKGKLLGLKVDILCDVGAYSCYPFTCGVEPLMAATEMPGVYQLEHYQSRARAVATNKAPMAPYRGVSRPQFTFVMERLMQKAAKRLGLDAVEIRRRNLPSLEDFPYESPTGVVYDPGSYVESLEKCAKVFNFSTWKERQEKARRAGRLIGIGFSCFGERTGYGTRAFALRKMAITPGADNARLRMDPSGNVTLTVGTCGHGQGHQTTLAQIAADELGLPLEKIVVRQGDTEAAPYGWGTFASRSAVVGGGATKRAAALLAERIKEVASYLLEAASRDLEIKEGRVFVVGSPDRYVTVEQVARAVHLEAHLLPEGEAGMLDASAGFDPPGTFSNATHGVVVEVDPETGDVRIERYVVVEDCGIMINPMIVEGQVRGGVAQGIAAALYEQFVYDDEGQPVTSTLMDYLVPTTTEIPPIEILHLETPCEYTETGAKGMGEGGTMGAPAAVASAVADALSHLDIEIDHLPITPDRLRAAIKESRAYGGSAK</sequence>
<dbReference type="PANTHER" id="PTHR11908">
    <property type="entry name" value="XANTHINE DEHYDROGENASE"/>
    <property type="match status" value="1"/>
</dbReference>
<dbReference type="KEGG" id="rxy:Rxyl_1872"/>
<dbReference type="Pfam" id="PF01315">
    <property type="entry name" value="Ald_Xan_dh_C"/>
    <property type="match status" value="1"/>
</dbReference>
<dbReference type="EMBL" id="CP000386">
    <property type="protein sequence ID" value="ABG04822.1"/>
    <property type="molecule type" value="Genomic_DNA"/>
</dbReference>
<dbReference type="PhylomeDB" id="Q1AUV6"/>
<dbReference type="Gene3D" id="3.30.365.10">
    <property type="entry name" value="Aldehyde oxidase/xanthine dehydrogenase, molybdopterin binding domain"/>
    <property type="match status" value="4"/>
</dbReference>
<proteinExistence type="predicted"/>
<dbReference type="SUPFAM" id="SSF54665">
    <property type="entry name" value="CO dehydrogenase molybdoprotein N-domain-like"/>
    <property type="match status" value="1"/>
</dbReference>
<accession>Q1AUV6</accession>
<dbReference type="PANTHER" id="PTHR11908:SF132">
    <property type="entry name" value="ALDEHYDE OXIDASE 1-RELATED"/>
    <property type="match status" value="1"/>
</dbReference>
<dbReference type="InterPro" id="IPR036856">
    <property type="entry name" value="Ald_Oxase/Xan_DH_a/b_sf"/>
</dbReference>
<dbReference type="SMART" id="SM01008">
    <property type="entry name" value="Ald_Xan_dh_C"/>
    <property type="match status" value="1"/>
</dbReference>
<keyword evidence="1" id="KW-0500">Molybdenum</keyword>
<dbReference type="OrthoDB" id="8428274at2"/>
<dbReference type="STRING" id="266117.Rxyl_1872"/>
<dbReference type="SUPFAM" id="SSF56003">
    <property type="entry name" value="Molybdenum cofactor-binding domain"/>
    <property type="match status" value="1"/>
</dbReference>
<evidence type="ECO:0000259" key="4">
    <source>
        <dbReference type="SMART" id="SM01008"/>
    </source>
</evidence>